<sequence length="122" mass="13560">MAEVVVRDETMAGRAIEEWVLPDLPARISARDLVRLRVREEVARFNAAPARHDSFRGLVRPADPARTRLDWEAQADAACAGFARNAFVMIAGDRQIEDLDEVIDLERAHAVAFIRLTPLVGG</sequence>
<evidence type="ECO:0000313" key="2">
    <source>
        <dbReference type="Proteomes" id="UP000578112"/>
    </source>
</evidence>
<name>A0A7W7HZI3_9ACTN</name>
<dbReference type="Proteomes" id="UP000578112">
    <property type="component" value="Unassembled WGS sequence"/>
</dbReference>
<dbReference type="AlphaFoldDB" id="A0A7W7HZI3"/>
<reference evidence="1 2" key="1">
    <citation type="submission" date="2020-08" db="EMBL/GenBank/DDBJ databases">
        <title>Sequencing the genomes of 1000 actinobacteria strains.</title>
        <authorList>
            <person name="Klenk H.-P."/>
        </authorList>
    </citation>
    <scope>NUCLEOTIDE SEQUENCE [LARGE SCALE GENOMIC DNA]</scope>
    <source>
        <strain evidence="1 2">DSM 43149</strain>
    </source>
</reference>
<accession>A0A7W7HZI3</accession>
<evidence type="ECO:0000313" key="1">
    <source>
        <dbReference type="EMBL" id="MBB4763589.1"/>
    </source>
</evidence>
<comment type="caution">
    <text evidence="1">The sequence shown here is derived from an EMBL/GenBank/DDBJ whole genome shotgun (WGS) entry which is preliminary data.</text>
</comment>
<dbReference type="EMBL" id="JACHNH010000001">
    <property type="protein sequence ID" value="MBB4763589.1"/>
    <property type="molecule type" value="Genomic_DNA"/>
</dbReference>
<organism evidence="1 2">
    <name type="scientific">Actinoplanes digitatis</name>
    <dbReference type="NCBI Taxonomy" id="1868"/>
    <lineage>
        <taxon>Bacteria</taxon>
        <taxon>Bacillati</taxon>
        <taxon>Actinomycetota</taxon>
        <taxon>Actinomycetes</taxon>
        <taxon>Micromonosporales</taxon>
        <taxon>Micromonosporaceae</taxon>
        <taxon>Actinoplanes</taxon>
    </lineage>
</organism>
<keyword evidence="2" id="KW-1185">Reference proteome</keyword>
<proteinExistence type="predicted"/>
<protein>
    <submittedName>
        <fullName evidence="1">Uncharacterized protein</fullName>
    </submittedName>
</protein>
<dbReference type="RefSeq" id="WP_184994884.1">
    <property type="nucleotide sequence ID" value="NZ_BOMK01000020.1"/>
</dbReference>
<gene>
    <name evidence="1" type="ORF">BJ971_004145</name>
</gene>